<dbReference type="WBParaSite" id="TREG1_25910.2">
    <property type="protein sequence ID" value="TREG1_25910.2"/>
    <property type="gene ID" value="TREG1_25910"/>
</dbReference>
<organism evidence="1 2">
    <name type="scientific">Trichobilharzia regenti</name>
    <name type="common">Nasal bird schistosome</name>
    <dbReference type="NCBI Taxonomy" id="157069"/>
    <lineage>
        <taxon>Eukaryota</taxon>
        <taxon>Metazoa</taxon>
        <taxon>Spiralia</taxon>
        <taxon>Lophotrochozoa</taxon>
        <taxon>Platyhelminthes</taxon>
        <taxon>Trematoda</taxon>
        <taxon>Digenea</taxon>
        <taxon>Strigeidida</taxon>
        <taxon>Schistosomatoidea</taxon>
        <taxon>Schistosomatidae</taxon>
        <taxon>Trichobilharzia</taxon>
    </lineage>
</organism>
<proteinExistence type="predicted"/>
<sequence>MLIPNGLGSFLSKSYFNYKASFLKDTIIVIHGDDFINFILKDVIGHQDDQHNECLMFSIKAFKLMWQFRTCGVQPIFIFNGYFYNIQYQLDSSDQISSVINRYKSTFMDILKRCNMAYMTSFFLGHFDAAVLSVYLNCPLIASNYDIYYMLAVHVNTEKANTIQELTYMPIHLLDFSICENEPFILCHVFQQKCSNLSSVQPYLWPVLSVLYSESSETRSYLCKQIKCDRTKYSNMTNANLQEWHLLVDWLMNLFDMNSVTTYEYIIKLYDITKRPVITAYLLDCAAFLMSDMQKNGHLIASYLNLTPSSSLACLRTLDGIVNSTPMISKSLQQLNQWAKAFNVNLLSKFSYPKNWPVSWIEVYRRVKLSPVIINVLDQLNQSVEKLFPSVHAYAVNLRLIIYCSLQGLKSCKNIKQSVKIIDYAWDDKTMNKITLNITPLMNDPFGSISVDEMLSNQLNILFLPDKSDLDWIFSLAFTLALWYKQYCLNNPNCTDCFENSPIGLAIAICAIANVFNDEFASHKVLEHYQRLVVLIRKEVADYRERNPPTEQSRSPETITANNSSSLIAVQHIYNELRTVVSLLNYLIRSDKLKSKLFHFQPCWILFPSVDLVDSFSHYIDIQLPSVRFIHLQCYWLARLYCEKRSTVKLDKLKNEFEHLVSLVSSLCERSSSMLNLKSINMEEVSKFP</sequence>
<keyword evidence="1" id="KW-1185">Reference proteome</keyword>
<dbReference type="AlphaFoldDB" id="A0AA85JJ54"/>
<dbReference type="InterPro" id="IPR029060">
    <property type="entry name" value="PIN-like_dom_sf"/>
</dbReference>
<protein>
    <submittedName>
        <fullName evidence="2 3">Ectopic P granules protein 5 homolog</fullName>
    </submittedName>
</protein>
<accession>A0AA85JJ54</accession>
<evidence type="ECO:0000313" key="1">
    <source>
        <dbReference type="Proteomes" id="UP000050795"/>
    </source>
</evidence>
<reference evidence="2 3" key="2">
    <citation type="submission" date="2023-11" db="UniProtKB">
        <authorList>
            <consortium name="WormBaseParasite"/>
        </authorList>
    </citation>
    <scope>IDENTIFICATION</scope>
</reference>
<dbReference type="Proteomes" id="UP000050795">
    <property type="component" value="Unassembled WGS sequence"/>
</dbReference>
<name>A0AA85JJ54_TRIRE</name>
<dbReference type="WBParaSite" id="TREG1_25910.1">
    <property type="protein sequence ID" value="TREG1_25910.1"/>
    <property type="gene ID" value="TREG1_25910"/>
</dbReference>
<evidence type="ECO:0000313" key="2">
    <source>
        <dbReference type="WBParaSite" id="TREG1_25910.1"/>
    </source>
</evidence>
<evidence type="ECO:0000313" key="3">
    <source>
        <dbReference type="WBParaSite" id="TREG1_25910.2"/>
    </source>
</evidence>
<reference evidence="1" key="1">
    <citation type="submission" date="2022-06" db="EMBL/GenBank/DDBJ databases">
        <authorList>
            <person name="Berger JAMES D."/>
            <person name="Berger JAMES D."/>
        </authorList>
    </citation>
    <scope>NUCLEOTIDE SEQUENCE [LARGE SCALE GENOMIC DNA]</scope>
</reference>
<dbReference type="SUPFAM" id="SSF88723">
    <property type="entry name" value="PIN domain-like"/>
    <property type="match status" value="1"/>
</dbReference>